<dbReference type="Pfam" id="PF13240">
    <property type="entry name" value="Zn_Ribbon_1"/>
    <property type="match status" value="1"/>
</dbReference>
<keyword evidence="1" id="KW-0472">Membrane</keyword>
<dbReference type="InterPro" id="IPR005182">
    <property type="entry name" value="YdbS-like_PH"/>
</dbReference>
<feature type="transmembrane region" description="Helical" evidence="1">
    <location>
        <begin position="97"/>
        <end position="116"/>
    </location>
</feature>
<sequence>MYCPNCGKEIEKGSKFCKYCGAKIGGGEINVKEKEIQQARETVPSYDAPKMIPLDMLKEGEKIVFEAHPHKVYTLLGSWIFGVILVIVGVAVLSDSVLAGIIIEIIAFLVFFIPYLKWRCTIYGLTTGRVIRLRGIIGKNFYESPLERIQDFRLNMCVLQRMFGCGDVMITTAGTAAIECVWRNIRNPREAQKTLRNLLGK</sequence>
<dbReference type="InterPro" id="IPR026870">
    <property type="entry name" value="Zinc_ribbon_dom"/>
</dbReference>
<organism evidence="4 5">
    <name type="scientific">Candidatus Argoarchaeum ethanivorans</name>
    <dbReference type="NCBI Taxonomy" id="2608793"/>
    <lineage>
        <taxon>Archaea</taxon>
        <taxon>Methanobacteriati</taxon>
        <taxon>Methanobacteriota</taxon>
        <taxon>Stenosarchaea group</taxon>
        <taxon>Methanomicrobia</taxon>
        <taxon>Methanosarcinales</taxon>
        <taxon>Methanosarcinales incertae sedis</taxon>
        <taxon>GOM Arc I cluster</taxon>
        <taxon>Candidatus Argoarchaeum</taxon>
    </lineage>
</organism>
<keyword evidence="1" id="KW-1133">Transmembrane helix</keyword>
<dbReference type="PANTHER" id="PTHR37938">
    <property type="entry name" value="BLL0215 PROTEIN"/>
    <property type="match status" value="1"/>
</dbReference>
<evidence type="ECO:0000313" key="5">
    <source>
        <dbReference type="Proteomes" id="UP000634805"/>
    </source>
</evidence>
<dbReference type="Proteomes" id="UP000634805">
    <property type="component" value="Unassembled WGS sequence"/>
</dbReference>
<comment type="caution">
    <text evidence="4">The sequence shown here is derived from an EMBL/GenBank/DDBJ whole genome shotgun (WGS) entry which is preliminary data.</text>
</comment>
<feature type="transmembrane region" description="Helical" evidence="1">
    <location>
        <begin position="72"/>
        <end position="91"/>
    </location>
</feature>
<feature type="domain" description="YdbS-like PH" evidence="2">
    <location>
        <begin position="118"/>
        <end position="194"/>
    </location>
</feature>
<protein>
    <submittedName>
        <fullName evidence="4">Bacterial PH domain protein</fullName>
    </submittedName>
</protein>
<evidence type="ECO:0000259" key="2">
    <source>
        <dbReference type="Pfam" id="PF03703"/>
    </source>
</evidence>
<name>A0A811TCQ9_9EURY</name>
<evidence type="ECO:0000313" key="4">
    <source>
        <dbReference type="EMBL" id="CAD6492545.1"/>
    </source>
</evidence>
<proteinExistence type="predicted"/>
<feature type="domain" description="Zinc-ribbon" evidence="3">
    <location>
        <begin position="2"/>
        <end position="24"/>
    </location>
</feature>
<dbReference type="EMBL" id="CAJHIS010000005">
    <property type="protein sequence ID" value="CAD6492545.1"/>
    <property type="molecule type" value="Genomic_DNA"/>
</dbReference>
<reference evidence="4" key="1">
    <citation type="submission" date="2020-10" db="EMBL/GenBank/DDBJ databases">
        <authorList>
            <person name="Hahn C.J."/>
            <person name="Laso-Perez R."/>
            <person name="Vulcano F."/>
            <person name="Vaziourakis K.-M."/>
            <person name="Stokke R."/>
            <person name="Steen I.H."/>
            <person name="Teske A."/>
            <person name="Boetius A."/>
            <person name="Liebeke M."/>
            <person name="Amann R."/>
            <person name="Knittel K."/>
        </authorList>
    </citation>
    <scope>NUCLEOTIDE SEQUENCE</scope>
    <source>
        <strain evidence="4">Gfbio:e3339647-f889-4370-9287-4fb5cb688e4c:AG392D22_GoMArc1</strain>
    </source>
</reference>
<keyword evidence="1" id="KW-0812">Transmembrane</keyword>
<evidence type="ECO:0000259" key="3">
    <source>
        <dbReference type="Pfam" id="PF13240"/>
    </source>
</evidence>
<accession>A0A811TCQ9</accession>
<dbReference type="PANTHER" id="PTHR37938:SF1">
    <property type="entry name" value="BLL0215 PROTEIN"/>
    <property type="match status" value="1"/>
</dbReference>
<gene>
    <name evidence="4" type="ORF">EMLJLAPB_00320</name>
</gene>
<dbReference type="Pfam" id="PF03703">
    <property type="entry name" value="bPH_2"/>
    <property type="match status" value="1"/>
</dbReference>
<dbReference type="AlphaFoldDB" id="A0A811TCQ9"/>
<evidence type="ECO:0000256" key="1">
    <source>
        <dbReference type="SAM" id="Phobius"/>
    </source>
</evidence>